<dbReference type="EMBL" id="CP104013">
    <property type="protein sequence ID" value="UYP46291.1"/>
    <property type="molecule type" value="Genomic_DNA"/>
</dbReference>
<evidence type="ECO:0000313" key="2">
    <source>
        <dbReference type="EMBL" id="UYP46291.1"/>
    </source>
</evidence>
<gene>
    <name evidence="2" type="ORF">NEF87_002576</name>
</gene>
<keyword evidence="1" id="KW-1133">Transmembrane helix</keyword>
<name>A0ABY6HUN7_9ARCH</name>
<keyword evidence="3" id="KW-1185">Reference proteome</keyword>
<feature type="transmembrane region" description="Helical" evidence="1">
    <location>
        <begin position="37"/>
        <end position="57"/>
    </location>
</feature>
<keyword evidence="1" id="KW-0812">Transmembrane</keyword>
<protein>
    <submittedName>
        <fullName evidence="2">Uncharacterized protein</fullName>
    </submittedName>
</protein>
<proteinExistence type="predicted"/>
<keyword evidence="1" id="KW-0472">Membrane</keyword>
<sequence length="76" mass="8278">MANPKISRKVYRNLLIFMFCTAIFDLIVGLISGPNYFLILMAGSLIVSSSGISALIIKQSTEILDVTNLGEEQNGI</sequence>
<evidence type="ECO:0000313" key="3">
    <source>
        <dbReference type="Proteomes" id="UP001208689"/>
    </source>
</evidence>
<dbReference type="Proteomes" id="UP001208689">
    <property type="component" value="Chromosome"/>
</dbReference>
<organism evidence="2 3">
    <name type="scientific">Candidatus Lokiarchaeum ossiferum</name>
    <dbReference type="NCBI Taxonomy" id="2951803"/>
    <lineage>
        <taxon>Archaea</taxon>
        <taxon>Promethearchaeati</taxon>
        <taxon>Promethearchaeota</taxon>
        <taxon>Promethearchaeia</taxon>
        <taxon>Promethearchaeales</taxon>
        <taxon>Promethearchaeaceae</taxon>
        <taxon>Candidatus Lokiarchaeum</taxon>
    </lineage>
</organism>
<accession>A0ABY6HUN7</accession>
<reference evidence="2" key="1">
    <citation type="submission" date="2022-09" db="EMBL/GenBank/DDBJ databases">
        <title>Actin cytoskeleton and complex cell architecture in an #Asgard archaeon.</title>
        <authorList>
            <person name="Ponce Toledo R.I."/>
            <person name="Schleper C."/>
            <person name="Rodrigues Oliveira T."/>
            <person name="Wollweber F."/>
            <person name="Xu J."/>
            <person name="Rittmann S."/>
            <person name="Klingl A."/>
            <person name="Pilhofer M."/>
        </authorList>
    </citation>
    <scope>NUCLEOTIDE SEQUENCE</scope>
    <source>
        <strain evidence="2">B-35</strain>
    </source>
</reference>
<feature type="transmembrane region" description="Helical" evidence="1">
    <location>
        <begin position="12"/>
        <end position="31"/>
    </location>
</feature>
<evidence type="ECO:0000256" key="1">
    <source>
        <dbReference type="SAM" id="Phobius"/>
    </source>
</evidence>